<dbReference type="EMBL" id="JH429844">
    <property type="status" value="NOT_ANNOTATED_CDS"/>
    <property type="molecule type" value="Genomic_DNA"/>
</dbReference>
<dbReference type="PANTHER" id="PTHR31859">
    <property type="entry name" value="TETRATRICOPEPTIDE REPEAT PROTEIN 39 FAMILY MEMBER"/>
    <property type="match status" value="1"/>
</dbReference>
<dbReference type="HOGENOM" id="CLU_010086_3_0_1"/>
<reference evidence="3" key="1">
    <citation type="submission" date="2011-05" db="EMBL/GenBank/DDBJ databases">
        <authorList>
            <person name="Richards S.R."/>
            <person name="Qu J."/>
            <person name="Jiang H."/>
            <person name="Jhangiani S.N."/>
            <person name="Agravi P."/>
            <person name="Goodspeed R."/>
            <person name="Gross S."/>
            <person name="Mandapat C."/>
            <person name="Jackson L."/>
            <person name="Mathew T."/>
            <person name="Pu L."/>
            <person name="Thornton R."/>
            <person name="Saada N."/>
            <person name="Wilczek-Boney K.B."/>
            <person name="Lee S."/>
            <person name="Kovar C."/>
            <person name="Wu Y."/>
            <person name="Scherer S.E."/>
            <person name="Worley K.C."/>
            <person name="Muzny D.M."/>
            <person name="Gibbs R."/>
        </authorList>
    </citation>
    <scope>NUCLEOTIDE SEQUENCE</scope>
    <source>
        <strain evidence="3">Brora</strain>
    </source>
</reference>
<dbReference type="Proteomes" id="UP000014500">
    <property type="component" value="Unassembled WGS sequence"/>
</dbReference>
<sequence>MADAADSDEDVSINYEDALGALDLNPALSSEMPNLTQSLEDCTTAFGLFLNNKFSEALILMKPWSERSMYHSLGYGTILYFQAMMTFETKHIETAIDCMKRSVALSNLHRRKLTVTDSISQIVKGTNYNSYTDVEAHAELCYAESLLERALLSFVQDENLVSFLKGGLKIRSCYHSFKECLQILKHRRTWQNEFHKSHFESGVRMGVGAFNLLISCLPSKILKLLEFIGFSGSRTYGLKELDIGYRLNPGLRAPLCALILIVYHTVVTYFIGLGDGDLDYATSVLNSQLELYPKGVLFLFFAGRLEEIKGNMSEAIVWLRKAVDSQHEWRQYHHLCYWELIFRRDWSDAANYSNLLIKESFWSKTTYCYQKAAFLCMMGNDLSEEQKVEINNLMTKLPKYKQRIAGKSLPMEKFAIKKSQRFLQQNNRLILTAYELMYVWNAFIIVGKKIELLAPILGDLEREEMALEVTKESNEFYVDEFCLIQLLKGVVLKHMNSPLQAQECFQTVWKNEKKLKDDIYLAPFALVELAHLFIDKENYVDATQLLEAARSNFKGISLESRLHFKIHSGLTRIRTNRRSPTNLSPTSFSEANSSNGNTSPVTIAGDACSISSNGSSNISLLRQFQVDD</sequence>
<dbReference type="InterPro" id="IPR011990">
    <property type="entry name" value="TPR-like_helical_dom_sf"/>
</dbReference>
<organism evidence="2 3">
    <name type="scientific">Strigamia maritima</name>
    <name type="common">European centipede</name>
    <name type="synonym">Geophilus maritimus</name>
    <dbReference type="NCBI Taxonomy" id="126957"/>
    <lineage>
        <taxon>Eukaryota</taxon>
        <taxon>Metazoa</taxon>
        <taxon>Ecdysozoa</taxon>
        <taxon>Arthropoda</taxon>
        <taxon>Myriapoda</taxon>
        <taxon>Chilopoda</taxon>
        <taxon>Pleurostigmophora</taxon>
        <taxon>Geophilomorpha</taxon>
        <taxon>Linotaeniidae</taxon>
        <taxon>Strigamia</taxon>
    </lineage>
</organism>
<name>T1IHC5_STRMM</name>
<dbReference type="PANTHER" id="PTHR31859:SF9">
    <property type="entry name" value="TETRATRICOPEPTIDE REPEAT PROTEIN 39B"/>
    <property type="match status" value="1"/>
</dbReference>
<dbReference type="PhylomeDB" id="T1IHC5"/>
<evidence type="ECO:0000313" key="2">
    <source>
        <dbReference type="EnsemblMetazoa" id="SMAR000235-PA"/>
    </source>
</evidence>
<dbReference type="SUPFAM" id="SSF81901">
    <property type="entry name" value="HCP-like"/>
    <property type="match status" value="1"/>
</dbReference>
<keyword evidence="3" id="KW-1185">Reference proteome</keyword>
<proteinExistence type="predicted"/>
<evidence type="ECO:0000313" key="3">
    <source>
        <dbReference type="Proteomes" id="UP000014500"/>
    </source>
</evidence>
<evidence type="ECO:0000256" key="1">
    <source>
        <dbReference type="SAM" id="MobiDB-lite"/>
    </source>
</evidence>
<dbReference type="eggNOG" id="KOG3783">
    <property type="taxonomic scope" value="Eukaryota"/>
</dbReference>
<accession>T1IHC5</accession>
<dbReference type="Gene3D" id="1.25.40.10">
    <property type="entry name" value="Tetratricopeptide repeat domain"/>
    <property type="match status" value="1"/>
</dbReference>
<dbReference type="EnsemblMetazoa" id="SMAR000235-RA">
    <property type="protein sequence ID" value="SMAR000235-PA"/>
    <property type="gene ID" value="SMAR000235"/>
</dbReference>
<dbReference type="InterPro" id="IPR019412">
    <property type="entry name" value="IML2/TPR_39"/>
</dbReference>
<dbReference type="Pfam" id="PF10300">
    <property type="entry name" value="Iml2-TPR_39"/>
    <property type="match status" value="1"/>
</dbReference>
<protein>
    <recommendedName>
        <fullName evidence="4">Tetratricopeptide repeat protein 39B</fullName>
    </recommendedName>
</protein>
<feature type="compositionally biased region" description="Polar residues" evidence="1">
    <location>
        <begin position="578"/>
        <end position="597"/>
    </location>
</feature>
<dbReference type="OMA" id="ELMWAHC"/>
<dbReference type="AlphaFoldDB" id="T1IHC5"/>
<feature type="region of interest" description="Disordered" evidence="1">
    <location>
        <begin position="575"/>
        <end position="597"/>
    </location>
</feature>
<dbReference type="STRING" id="126957.T1IHC5"/>
<reference evidence="2" key="2">
    <citation type="submission" date="2015-02" db="UniProtKB">
        <authorList>
            <consortium name="EnsemblMetazoa"/>
        </authorList>
    </citation>
    <scope>IDENTIFICATION</scope>
</reference>
<evidence type="ECO:0008006" key="4">
    <source>
        <dbReference type="Google" id="ProtNLM"/>
    </source>
</evidence>